<dbReference type="InterPro" id="IPR003439">
    <property type="entry name" value="ABC_transporter-like_ATP-bd"/>
</dbReference>
<protein>
    <submittedName>
        <fullName evidence="5">Fe-S cluster assembly ATP-binding protein SufC</fullName>
    </submittedName>
</protein>
<organism evidence="5">
    <name type="scientific">uncultured Chloroflexota bacterium</name>
    <dbReference type="NCBI Taxonomy" id="166587"/>
    <lineage>
        <taxon>Bacteria</taxon>
        <taxon>Bacillati</taxon>
        <taxon>Chloroflexota</taxon>
        <taxon>environmental samples</taxon>
    </lineage>
</organism>
<dbReference type="CDD" id="cd03217">
    <property type="entry name" value="ABC_FeS_Assembly"/>
    <property type="match status" value="1"/>
</dbReference>
<evidence type="ECO:0000256" key="3">
    <source>
        <dbReference type="ARBA" id="ARBA00022840"/>
    </source>
</evidence>
<evidence type="ECO:0000256" key="1">
    <source>
        <dbReference type="ARBA" id="ARBA00006216"/>
    </source>
</evidence>
<keyword evidence="2" id="KW-0547">Nucleotide-binding</keyword>
<keyword evidence="3 5" id="KW-0067">ATP-binding</keyword>
<dbReference type="InterPro" id="IPR010230">
    <property type="entry name" value="FeS-cluster_ATPase_SufC"/>
</dbReference>
<comment type="similarity">
    <text evidence="1">Belongs to the ABC transporter superfamily. Ycf16 family.</text>
</comment>
<dbReference type="GO" id="GO:0005524">
    <property type="term" value="F:ATP binding"/>
    <property type="evidence" value="ECO:0007669"/>
    <property type="project" value="UniProtKB-KW"/>
</dbReference>
<dbReference type="AlphaFoldDB" id="H5SPH1"/>
<dbReference type="Gene3D" id="3.40.50.300">
    <property type="entry name" value="P-loop containing nucleotide triphosphate hydrolases"/>
    <property type="match status" value="1"/>
</dbReference>
<dbReference type="PANTHER" id="PTHR43204:SF1">
    <property type="entry name" value="ABC TRANSPORTER I FAMILY MEMBER 6, CHLOROPLASTIC"/>
    <property type="match status" value="1"/>
</dbReference>
<reference evidence="5" key="1">
    <citation type="journal article" date="2005" name="Environ. Microbiol.">
        <title>Genetic and functional properties of uncultivated thermophilic crenarchaeotes from a subsurface gold mine as revealed by analysis of genome fragments.</title>
        <authorList>
            <person name="Nunoura T."/>
            <person name="Hirayama H."/>
            <person name="Takami H."/>
            <person name="Oida H."/>
            <person name="Nishi S."/>
            <person name="Shimamura S."/>
            <person name="Suzuki Y."/>
            <person name="Inagaki F."/>
            <person name="Takai K."/>
            <person name="Nealson K.H."/>
            <person name="Horikoshi K."/>
        </authorList>
    </citation>
    <scope>NUCLEOTIDE SEQUENCE</scope>
</reference>
<evidence type="ECO:0000259" key="4">
    <source>
        <dbReference type="PROSITE" id="PS50893"/>
    </source>
</evidence>
<dbReference type="PANTHER" id="PTHR43204">
    <property type="entry name" value="ABC TRANSPORTER I FAMILY MEMBER 6, CHLOROPLASTIC"/>
    <property type="match status" value="1"/>
</dbReference>
<dbReference type="PROSITE" id="PS00211">
    <property type="entry name" value="ABC_TRANSPORTER_1"/>
    <property type="match status" value="1"/>
</dbReference>
<feature type="domain" description="ABC transporter" evidence="4">
    <location>
        <begin position="4"/>
        <end position="250"/>
    </location>
</feature>
<gene>
    <name evidence="5" type="ORF">HGMM_F54B02C22</name>
</gene>
<reference evidence="5" key="2">
    <citation type="journal article" date="2012" name="PLoS ONE">
        <title>A Deeply Branching Thermophilic Bacterium with an Ancient Acetyl-CoA Pathway Dominates a Subsurface Ecosystem.</title>
        <authorList>
            <person name="Takami H."/>
            <person name="Noguchi H."/>
            <person name="Takaki Y."/>
            <person name="Uchiyama I."/>
            <person name="Toyoda A."/>
            <person name="Nishi S."/>
            <person name="Chee G.-J."/>
            <person name="Arai W."/>
            <person name="Nunoura T."/>
            <person name="Itoh T."/>
            <person name="Hattori M."/>
            <person name="Takai K."/>
        </authorList>
    </citation>
    <scope>NUCLEOTIDE SEQUENCE</scope>
</reference>
<dbReference type="NCBIfam" id="TIGR01978">
    <property type="entry name" value="sufC"/>
    <property type="match status" value="1"/>
</dbReference>
<dbReference type="SMART" id="SM00382">
    <property type="entry name" value="AAA"/>
    <property type="match status" value="1"/>
</dbReference>
<evidence type="ECO:0000256" key="2">
    <source>
        <dbReference type="ARBA" id="ARBA00022741"/>
    </source>
</evidence>
<dbReference type="InterPro" id="IPR017871">
    <property type="entry name" value="ABC_transporter-like_CS"/>
</dbReference>
<sequence length="255" mass="28396">MDQLEIRNLHVSVDNREILKGVNLTIRKGEIHAIMGPNGTGKSTLAYTLMGHPGYTVTEGEVLFKGQNILELEPDERSRLGIFLAFQYPVAIPGVTVANFLRTAINSRRRAVDPNDKGISIPEFRRLLKEKMELLKMDPSFAGRYLNEGFSGGEKKRAEILQMAVLQPEIAILDETDSGLDIDALRIVANGVNALMGPNLGVLVITHYQRLLNYIKPHFVHVMLDGRIVESGGPELALQLEEHGYSWLQEEAQEA</sequence>
<evidence type="ECO:0000313" key="5">
    <source>
        <dbReference type="EMBL" id="BAL58057.1"/>
    </source>
</evidence>
<dbReference type="Pfam" id="PF00005">
    <property type="entry name" value="ABC_tran"/>
    <property type="match status" value="1"/>
</dbReference>
<name>H5SPH1_9CHLR</name>
<dbReference type="InterPro" id="IPR003593">
    <property type="entry name" value="AAA+_ATPase"/>
</dbReference>
<proteinExistence type="inferred from homology"/>
<dbReference type="GO" id="GO:0016887">
    <property type="term" value="F:ATP hydrolysis activity"/>
    <property type="evidence" value="ECO:0007669"/>
    <property type="project" value="InterPro"/>
</dbReference>
<dbReference type="PROSITE" id="PS50893">
    <property type="entry name" value="ABC_TRANSPORTER_2"/>
    <property type="match status" value="1"/>
</dbReference>
<accession>H5SPH1</accession>
<dbReference type="EMBL" id="AP011792">
    <property type="protein sequence ID" value="BAL58057.1"/>
    <property type="molecule type" value="Genomic_DNA"/>
</dbReference>
<dbReference type="SUPFAM" id="SSF52540">
    <property type="entry name" value="P-loop containing nucleoside triphosphate hydrolases"/>
    <property type="match status" value="1"/>
</dbReference>
<dbReference type="InterPro" id="IPR027417">
    <property type="entry name" value="P-loop_NTPase"/>
</dbReference>